<dbReference type="PIRSF" id="PIRSF028141">
    <property type="entry name" value="C-di-GMP_BP_PA4608"/>
    <property type="match status" value="1"/>
</dbReference>
<gene>
    <name evidence="3" type="ORF">ACFO6X_05800</name>
</gene>
<dbReference type="InterPro" id="IPR009875">
    <property type="entry name" value="PilZ_domain"/>
</dbReference>
<accession>A0ABV9QC53</accession>
<proteinExistence type="predicted"/>
<dbReference type="Proteomes" id="UP001596001">
    <property type="component" value="Unassembled WGS sequence"/>
</dbReference>
<dbReference type="SUPFAM" id="SSF141371">
    <property type="entry name" value="PilZ domain-like"/>
    <property type="match status" value="1"/>
</dbReference>
<keyword evidence="4" id="KW-1185">Reference proteome</keyword>
<comment type="caution">
    <text evidence="3">The sequence shown here is derived from an EMBL/GenBank/DDBJ whole genome shotgun (WGS) entry which is preliminary data.</text>
</comment>
<dbReference type="InterPro" id="IPR027021">
    <property type="entry name" value="C-di-GMP_BP_PA4608"/>
</dbReference>
<sequence>MSHERRHFTRVHFDAPALLKLEHSSLRVHVLDLSLKGALVELPEGRTVPPGTLCQLQLTLAPSSVHITMSVEVARGDEHHTGLRCLHMDLDSITHLRRLIEWQLGDAALLDRDLSQLVAGATRVGYDD</sequence>
<comment type="function">
    <text evidence="1">Binds the second messenger bis-(3'-5') cyclic dimeric guanosine monophosphate (c-di-GMP). Can bind two c-di-GMP molecules per monomer. May play a role in bacterial second-messenger regulated processes. Binding to c-di-GMP induces a conformational change of the C- and N-termini resulting in the exposure of a highly negative surface on one side of the protein to a possible effector protein.</text>
</comment>
<comment type="subunit">
    <text evidence="1">Monomer in both c-di-GMP-bound and free forms.</text>
</comment>
<evidence type="ECO:0000313" key="3">
    <source>
        <dbReference type="EMBL" id="MFC4788498.1"/>
    </source>
</evidence>
<evidence type="ECO:0000259" key="2">
    <source>
        <dbReference type="Pfam" id="PF07238"/>
    </source>
</evidence>
<evidence type="ECO:0000313" key="4">
    <source>
        <dbReference type="Proteomes" id="UP001596001"/>
    </source>
</evidence>
<dbReference type="Pfam" id="PF07238">
    <property type="entry name" value="PilZ"/>
    <property type="match status" value="1"/>
</dbReference>
<dbReference type="EMBL" id="JBHSHJ010000003">
    <property type="protein sequence ID" value="MFC4788498.1"/>
    <property type="molecule type" value="Genomic_DNA"/>
</dbReference>
<keyword evidence="1" id="KW-0547">Nucleotide-binding</keyword>
<dbReference type="RefSeq" id="WP_382430981.1">
    <property type="nucleotide sequence ID" value="NZ_JBHSHJ010000003.1"/>
</dbReference>
<feature type="domain" description="PilZ" evidence="2">
    <location>
        <begin position="4"/>
        <end position="101"/>
    </location>
</feature>
<keyword evidence="1" id="KW-0973">c-di-GMP</keyword>
<protein>
    <recommendedName>
        <fullName evidence="1">Cyclic diguanosine monophosphate-binding protein</fullName>
        <shortName evidence="1">c-di-GMP-binding protein</shortName>
    </recommendedName>
    <alternativeName>
        <fullName evidence="1">Pilz domain-containing protein</fullName>
    </alternativeName>
</protein>
<name>A0ABV9QC53_9BURK</name>
<dbReference type="Gene3D" id="2.40.10.220">
    <property type="entry name" value="predicted glycosyltransferase like domains"/>
    <property type="match status" value="1"/>
</dbReference>
<organism evidence="3 4">
    <name type="scientific">Giesbergeria sinuosa</name>
    <dbReference type="NCBI Taxonomy" id="80883"/>
    <lineage>
        <taxon>Bacteria</taxon>
        <taxon>Pseudomonadati</taxon>
        <taxon>Pseudomonadota</taxon>
        <taxon>Betaproteobacteria</taxon>
        <taxon>Burkholderiales</taxon>
        <taxon>Comamonadaceae</taxon>
        <taxon>Giesbergeria</taxon>
    </lineage>
</organism>
<reference evidence="4" key="1">
    <citation type="journal article" date="2019" name="Int. J. Syst. Evol. Microbiol.">
        <title>The Global Catalogue of Microorganisms (GCM) 10K type strain sequencing project: providing services to taxonomists for standard genome sequencing and annotation.</title>
        <authorList>
            <consortium name="The Broad Institute Genomics Platform"/>
            <consortium name="The Broad Institute Genome Sequencing Center for Infectious Disease"/>
            <person name="Wu L."/>
            <person name="Ma J."/>
        </authorList>
    </citation>
    <scope>NUCLEOTIDE SEQUENCE [LARGE SCALE GENOMIC DNA]</scope>
    <source>
        <strain evidence="4">CCUG 49452</strain>
    </source>
</reference>
<evidence type="ECO:0000256" key="1">
    <source>
        <dbReference type="PIRNR" id="PIRNR028141"/>
    </source>
</evidence>